<sequence>MEGIDQKGILVGDLYRMKRKEDENMLDHIEQARSEVKEHDLVKTELLSIITAEMKEVIGDIKRFMMTNIEFINKNLELIKELEKECIDEVNRVKNMENLLEKLSKLKVQDRKAIKFYSCQTLGHYVSECQNRRKKYGKTTKHQ</sequence>
<organism evidence="1 2">
    <name type="scientific">Vairimorpha ceranae (strain BRL01)</name>
    <name type="common">Microsporidian parasite</name>
    <name type="synonym">Nosema ceranae</name>
    <dbReference type="NCBI Taxonomy" id="578460"/>
    <lineage>
        <taxon>Eukaryota</taxon>
        <taxon>Fungi</taxon>
        <taxon>Fungi incertae sedis</taxon>
        <taxon>Microsporidia</taxon>
        <taxon>Nosematidae</taxon>
        <taxon>Vairimorpha</taxon>
    </lineage>
</organism>
<reference evidence="1 2" key="1">
    <citation type="journal article" date="2009" name="PLoS Pathog.">
        <title>Genomic analyses of the microsporidian Nosema ceranae, an emergent pathogen of honey bees.</title>
        <authorList>
            <person name="Cornman R.S."/>
            <person name="Chen Y.P."/>
            <person name="Schatz M.C."/>
            <person name="Street C."/>
            <person name="Zhao Y."/>
            <person name="Desany B."/>
            <person name="Egholm M."/>
            <person name="Hutchison S."/>
            <person name="Pettis J.S."/>
            <person name="Lipkin W.I."/>
            <person name="Evans J.D."/>
        </authorList>
    </citation>
    <scope>NUCLEOTIDE SEQUENCE [LARGE SCALE GENOMIC DNA]</scope>
    <source>
        <strain evidence="1 2">BRL01</strain>
    </source>
</reference>
<protein>
    <submittedName>
        <fullName evidence="1">Uncharacterized protein</fullName>
    </submittedName>
</protein>
<dbReference type="KEGG" id="nce:NCER_101837"/>
<evidence type="ECO:0000313" key="2">
    <source>
        <dbReference type="Proteomes" id="UP000009082"/>
    </source>
</evidence>
<name>C4VAV4_VAIC1</name>
<dbReference type="HOGENOM" id="CLU_1806742_0_0_1"/>
<dbReference type="Proteomes" id="UP000009082">
    <property type="component" value="Unassembled WGS sequence"/>
</dbReference>
<dbReference type="EMBL" id="ACOL01000303">
    <property type="protein sequence ID" value="EEQ81649.1"/>
    <property type="molecule type" value="Genomic_DNA"/>
</dbReference>
<dbReference type="InParanoid" id="C4VAV4"/>
<dbReference type="VEuPathDB" id="MicrosporidiaDB:NCER_101837"/>
<proteinExistence type="predicted"/>
<gene>
    <name evidence="1" type="ORF">NCER_101837</name>
</gene>
<dbReference type="AlphaFoldDB" id="C4VAV4"/>
<comment type="caution">
    <text evidence="1">The sequence shown here is derived from an EMBL/GenBank/DDBJ whole genome shotgun (WGS) entry which is preliminary data.</text>
</comment>
<accession>C4VAV4</accession>
<evidence type="ECO:0000313" key="1">
    <source>
        <dbReference type="EMBL" id="EEQ81649.1"/>
    </source>
</evidence>